<keyword evidence="3" id="KW-1185">Reference proteome</keyword>
<dbReference type="EMBL" id="JAAKFY010000011">
    <property type="protein sequence ID" value="KAF3849545.1"/>
    <property type="molecule type" value="Genomic_DNA"/>
</dbReference>
<proteinExistence type="predicted"/>
<name>A0A7J5YJB9_DISMA</name>
<keyword evidence="1" id="KW-0812">Transmembrane</keyword>
<gene>
    <name evidence="2" type="ORF">F7725_019264</name>
</gene>
<dbReference type="AlphaFoldDB" id="A0A7J5YJB9"/>
<protein>
    <submittedName>
        <fullName evidence="2">Uncharacterized protein</fullName>
    </submittedName>
</protein>
<keyword evidence="1" id="KW-1133">Transmembrane helix</keyword>
<dbReference type="OrthoDB" id="10268090at2759"/>
<sequence>MISSSLVLLSQIEDTCFSLTFFGEGYSEGTDPAQGRPNTKICTQVIGAEPGYVATVSAISVFFFLYFLCFVPSIKQDLVTPFILSTRRGVHSRSCLPQNQSDRASPKSQHQVLSQKLRLKSSRHFPVTGYHILTDVHCGCCPAFQRVNITTFKLIQGVKAGKGAITTGRESLSCSKTHFYTLASH</sequence>
<accession>A0A7J5YJB9</accession>
<organism evidence="2 3">
    <name type="scientific">Dissostichus mawsoni</name>
    <name type="common">Antarctic cod</name>
    <dbReference type="NCBI Taxonomy" id="36200"/>
    <lineage>
        <taxon>Eukaryota</taxon>
        <taxon>Metazoa</taxon>
        <taxon>Chordata</taxon>
        <taxon>Craniata</taxon>
        <taxon>Vertebrata</taxon>
        <taxon>Euteleostomi</taxon>
        <taxon>Actinopterygii</taxon>
        <taxon>Neopterygii</taxon>
        <taxon>Teleostei</taxon>
        <taxon>Neoteleostei</taxon>
        <taxon>Acanthomorphata</taxon>
        <taxon>Eupercaria</taxon>
        <taxon>Perciformes</taxon>
        <taxon>Notothenioidei</taxon>
        <taxon>Nototheniidae</taxon>
        <taxon>Dissostichus</taxon>
    </lineage>
</organism>
<dbReference type="Proteomes" id="UP000518266">
    <property type="component" value="Unassembled WGS sequence"/>
</dbReference>
<evidence type="ECO:0000256" key="1">
    <source>
        <dbReference type="SAM" id="Phobius"/>
    </source>
</evidence>
<feature type="transmembrane region" description="Helical" evidence="1">
    <location>
        <begin position="52"/>
        <end position="71"/>
    </location>
</feature>
<evidence type="ECO:0000313" key="3">
    <source>
        <dbReference type="Proteomes" id="UP000518266"/>
    </source>
</evidence>
<keyword evidence="1" id="KW-0472">Membrane</keyword>
<reference evidence="2 3" key="1">
    <citation type="submission" date="2020-03" db="EMBL/GenBank/DDBJ databases">
        <title>Dissostichus mawsoni Genome sequencing and assembly.</title>
        <authorList>
            <person name="Park H."/>
        </authorList>
    </citation>
    <scope>NUCLEOTIDE SEQUENCE [LARGE SCALE GENOMIC DNA]</scope>
    <source>
        <strain evidence="2">DM0001</strain>
        <tissue evidence="2">Muscle</tissue>
    </source>
</reference>
<comment type="caution">
    <text evidence="2">The sequence shown here is derived from an EMBL/GenBank/DDBJ whole genome shotgun (WGS) entry which is preliminary data.</text>
</comment>
<evidence type="ECO:0000313" key="2">
    <source>
        <dbReference type="EMBL" id="KAF3849545.1"/>
    </source>
</evidence>